<comment type="caution">
    <text evidence="4">The sequence shown here is derived from an EMBL/GenBank/DDBJ whole genome shotgun (WGS) entry which is preliminary data.</text>
</comment>
<protein>
    <submittedName>
        <fullName evidence="4">Uncharacterized protein</fullName>
    </submittedName>
</protein>
<dbReference type="InterPro" id="IPR021858">
    <property type="entry name" value="Fun_TF"/>
</dbReference>
<reference evidence="4 5" key="1">
    <citation type="submission" date="2017-03" db="EMBL/GenBank/DDBJ databases">
        <title>Genomes of endolithic fungi from Antarctica.</title>
        <authorList>
            <person name="Coleine C."/>
            <person name="Masonjones S."/>
            <person name="Stajich J.E."/>
        </authorList>
    </citation>
    <scope>NUCLEOTIDE SEQUENCE [LARGE SCALE GENOMIC DNA]</scope>
    <source>
        <strain evidence="4 5">CCFEE 6315</strain>
    </source>
</reference>
<evidence type="ECO:0000256" key="2">
    <source>
        <dbReference type="ARBA" id="ARBA00023242"/>
    </source>
</evidence>
<keyword evidence="5" id="KW-1185">Reference proteome</keyword>
<dbReference type="Proteomes" id="UP000308549">
    <property type="component" value="Unassembled WGS sequence"/>
</dbReference>
<dbReference type="GO" id="GO:0000976">
    <property type="term" value="F:transcription cis-regulatory region binding"/>
    <property type="evidence" value="ECO:0007669"/>
    <property type="project" value="TreeGrafter"/>
</dbReference>
<dbReference type="PANTHER" id="PTHR37534">
    <property type="entry name" value="TRANSCRIPTIONAL ACTIVATOR PROTEIN UGA3"/>
    <property type="match status" value="1"/>
</dbReference>
<sequence>MYQHPELNPKKVQKHIVGQRKVRVFPLNATSTIDLRASRADTSARECIPSSGITFRHQQNPSLNGDEESLKSFYGYKETFGKGVTWVDIPRDLRFVHTNNPYDDDEPDADRTVGGDVPGDSHLASSLAALAQHAESVGDTRRGYEPDTPHGAYGSYPTHGLEALSAVASQDQYNYAPPPATMSHSEQAPSHQSQPTSPQQSNSTPNQHSNLDFILNPSSAMTPAEGNIDPRLHSTTPVNQAGQQQPPQTPQLHQHTIDDPELAFLMRDYSERAGLWMDLFDLNLFFATKVPVLATIIAAQAAPLPTTDSDELVAATAILCVYEFLDASGSEWSNHLDGAKSLFDIAKDKMIPLTLPPSPVSVAQQLTQNLAGHLDASPSSKGLSQGRRAVFWNFARQDMLSAFINNTSTRLDTSDLPMWRNAGLKLTPRGLVCPSNPEHPDYITGNAMAEDLISNALIWLLMKLVNFIAAGDDLPDGIPPLGLGVRQRELLEYWDGLDEQLRVWHEGLPENFHATAVRIVDVKSGIEEKWFPRPMCASTMQSYHFARIQLLHNKPHMSTSGPGTARDSALTCPSPGISLAARHASYASILHQSRSHAKEIVAIGLGRSDEGTRIHSVQALWTAGLVLGISDDDEVSERTQSWRRSIISQLRGIERDMGWAAEYRVESLLHLWGLPSDWGADHDERRYDTVDTATA</sequence>
<feature type="region of interest" description="Disordered" evidence="3">
    <location>
        <begin position="173"/>
        <end position="254"/>
    </location>
</feature>
<comment type="subcellular location">
    <subcellularLocation>
        <location evidence="1">Nucleus</location>
    </subcellularLocation>
</comment>
<dbReference type="GO" id="GO:0045944">
    <property type="term" value="P:positive regulation of transcription by RNA polymerase II"/>
    <property type="evidence" value="ECO:0007669"/>
    <property type="project" value="TreeGrafter"/>
</dbReference>
<dbReference type="Pfam" id="PF11951">
    <property type="entry name" value="Fungal_trans_2"/>
    <property type="match status" value="1"/>
</dbReference>
<organism evidence="4 5">
    <name type="scientific">Salinomyces thailandicus</name>
    <dbReference type="NCBI Taxonomy" id="706561"/>
    <lineage>
        <taxon>Eukaryota</taxon>
        <taxon>Fungi</taxon>
        <taxon>Dikarya</taxon>
        <taxon>Ascomycota</taxon>
        <taxon>Pezizomycotina</taxon>
        <taxon>Dothideomycetes</taxon>
        <taxon>Dothideomycetidae</taxon>
        <taxon>Mycosphaerellales</taxon>
        <taxon>Teratosphaeriaceae</taxon>
        <taxon>Salinomyces</taxon>
    </lineage>
</organism>
<feature type="compositionally biased region" description="Low complexity" evidence="3">
    <location>
        <begin position="189"/>
        <end position="209"/>
    </location>
</feature>
<dbReference type="EMBL" id="NAJL01000005">
    <property type="protein sequence ID" value="TKA32509.1"/>
    <property type="molecule type" value="Genomic_DNA"/>
</dbReference>
<dbReference type="GO" id="GO:0005634">
    <property type="term" value="C:nucleus"/>
    <property type="evidence" value="ECO:0007669"/>
    <property type="project" value="UniProtKB-SubCell"/>
</dbReference>
<dbReference type="GO" id="GO:0003700">
    <property type="term" value="F:DNA-binding transcription factor activity"/>
    <property type="evidence" value="ECO:0007669"/>
    <property type="project" value="TreeGrafter"/>
</dbReference>
<evidence type="ECO:0000256" key="1">
    <source>
        <dbReference type="ARBA" id="ARBA00004123"/>
    </source>
</evidence>
<feature type="compositionally biased region" description="Low complexity" evidence="3">
    <location>
        <begin position="237"/>
        <end position="254"/>
    </location>
</feature>
<dbReference type="CDD" id="cd12148">
    <property type="entry name" value="fungal_TF_MHR"/>
    <property type="match status" value="1"/>
</dbReference>
<feature type="compositionally biased region" description="Low complexity" evidence="3">
    <location>
        <begin position="121"/>
        <end position="134"/>
    </location>
</feature>
<evidence type="ECO:0000256" key="3">
    <source>
        <dbReference type="SAM" id="MobiDB-lite"/>
    </source>
</evidence>
<dbReference type="PANTHER" id="PTHR37534:SF9">
    <property type="entry name" value="ZN(II)2CYS6 TRANSCRIPTION FACTOR (EUROFUNG)"/>
    <property type="match status" value="1"/>
</dbReference>
<proteinExistence type="predicted"/>
<accession>A0A4V5N7I3</accession>
<evidence type="ECO:0000313" key="5">
    <source>
        <dbReference type="Proteomes" id="UP000308549"/>
    </source>
</evidence>
<keyword evidence="2" id="KW-0539">Nucleus</keyword>
<feature type="compositionally biased region" description="Basic and acidic residues" evidence="3">
    <location>
        <begin position="136"/>
        <end position="148"/>
    </location>
</feature>
<name>A0A4V5N7I3_9PEZI</name>
<feature type="region of interest" description="Disordered" evidence="3">
    <location>
        <begin position="98"/>
        <end position="157"/>
    </location>
</feature>
<dbReference type="AlphaFoldDB" id="A0A4V5N7I3"/>
<evidence type="ECO:0000313" key="4">
    <source>
        <dbReference type="EMBL" id="TKA32509.1"/>
    </source>
</evidence>
<dbReference type="OrthoDB" id="5418899at2759"/>
<gene>
    <name evidence="4" type="ORF">B0A50_01617</name>
</gene>